<feature type="compositionally biased region" description="Basic and acidic residues" evidence="1">
    <location>
        <begin position="734"/>
        <end position="748"/>
    </location>
</feature>
<dbReference type="InterPro" id="IPR033979">
    <property type="entry name" value="MINDY_domain"/>
</dbReference>
<feature type="compositionally biased region" description="Basic and acidic residues" evidence="1">
    <location>
        <begin position="269"/>
        <end position="287"/>
    </location>
</feature>
<sequence>MVTIPPDTTTSSNQPPRAPNPPYPLSPSEQARLPVPLSNNPLHPQKTALSEHRESDSEDDWDKDDDDEDWEITNKPDVPDPLKTAQSKDKAALPSSLRAGPPPGAVIKKKSTDNVEAIASQVSLPLSHTGNSIHNSQISLPQQVTPPHLQANPFIQKQNTGEQIFGVTSSPRPHQPVQVTYDDGANGPVELPATHTPLDGRFRFNPTSPFDAQPPLIPVDTESPSTFGPRHESNASSQWEPGADISSIDALSSRAHRLPSDAIATPTKTWDEQKDWERQQRERRELEAAAAVERAQRQDQMRQAEEEYHRGEAAHRASGIQEEQAPATPPRPAVITSGNRSAQRNLPEHYSIKQIRWYDARSNKLRTSPILVQNANGPCPLLALVNALVLSTPAHESSGLAETLKTREQVSLGLLIESVFDELTSGRRGDSGQEIPDVMELYDFLRALHTGMNVNPRFTFVPDRASREIHPLMRPTTAAGAFEETKEMKLYQTFNIPLVHGWLPPRDSPTYMAFTRSANYFEEAQNIQFHEEELDHKLNSTGLTPQEQELFEDLTTIKSFLQNWPTQLTDYGLKTLHENIQPGSFSILFRNDHFTMIYKEPRANQLMTLVTDAGYASHDEIIWENLVDINGKDSELFSGDFRPVSHAASSGIAGNRGSSLGNSQPMNSMLDVGDSGGEWSTVPSRSSRGRQSQPNHLDSQLEHLSVADPSERSRAEQEDHDLALALQLQEEEEARARRENEARQRDAVFEGQGRVQGAGGNRINVPVTGPPPPRPQRVEQQRPPAQPPRPRVDPEAGTAEPPPPTYEQAAPQPAWVPPVNHPASPNAPVPAPGSGRGRGGMGMSRPMGGMGRARPQQPVGMREDRDKCVLM</sequence>
<dbReference type="OrthoDB" id="10261212at2759"/>
<feature type="compositionally biased region" description="Low complexity" evidence="1">
    <location>
        <begin position="843"/>
        <end position="855"/>
    </location>
</feature>
<dbReference type="InterPro" id="IPR007518">
    <property type="entry name" value="MINDY"/>
</dbReference>
<dbReference type="Proteomes" id="UP000799302">
    <property type="component" value="Unassembled WGS sequence"/>
</dbReference>
<feature type="compositionally biased region" description="Acidic residues" evidence="1">
    <location>
        <begin position="56"/>
        <end position="71"/>
    </location>
</feature>
<evidence type="ECO:0000313" key="3">
    <source>
        <dbReference type="EMBL" id="KAF2666137.1"/>
    </source>
</evidence>
<feature type="region of interest" description="Disordered" evidence="1">
    <location>
        <begin position="647"/>
        <end position="701"/>
    </location>
</feature>
<feature type="region of interest" description="Disordered" evidence="1">
    <location>
        <begin position="220"/>
        <end position="242"/>
    </location>
</feature>
<feature type="compositionally biased region" description="Basic and acidic residues" evidence="1">
    <location>
        <begin position="72"/>
        <end position="91"/>
    </location>
</feature>
<evidence type="ECO:0000256" key="1">
    <source>
        <dbReference type="SAM" id="MobiDB-lite"/>
    </source>
</evidence>
<dbReference type="AlphaFoldDB" id="A0A6A6U3W7"/>
<reference evidence="3" key="1">
    <citation type="journal article" date="2020" name="Stud. Mycol.">
        <title>101 Dothideomycetes genomes: a test case for predicting lifestyles and emergence of pathogens.</title>
        <authorList>
            <person name="Haridas S."/>
            <person name="Albert R."/>
            <person name="Binder M."/>
            <person name="Bloem J."/>
            <person name="Labutti K."/>
            <person name="Salamov A."/>
            <person name="Andreopoulos B."/>
            <person name="Baker S."/>
            <person name="Barry K."/>
            <person name="Bills G."/>
            <person name="Bluhm B."/>
            <person name="Cannon C."/>
            <person name="Castanera R."/>
            <person name="Culley D."/>
            <person name="Daum C."/>
            <person name="Ezra D."/>
            <person name="Gonzalez J."/>
            <person name="Henrissat B."/>
            <person name="Kuo A."/>
            <person name="Liang C."/>
            <person name="Lipzen A."/>
            <person name="Lutzoni F."/>
            <person name="Magnuson J."/>
            <person name="Mondo S."/>
            <person name="Nolan M."/>
            <person name="Ohm R."/>
            <person name="Pangilinan J."/>
            <person name="Park H.-J."/>
            <person name="Ramirez L."/>
            <person name="Alfaro M."/>
            <person name="Sun H."/>
            <person name="Tritt A."/>
            <person name="Yoshinaga Y."/>
            <person name="Zwiers L.-H."/>
            <person name="Turgeon B."/>
            <person name="Goodwin S."/>
            <person name="Spatafora J."/>
            <person name="Crous P."/>
            <person name="Grigoriev I."/>
        </authorList>
    </citation>
    <scope>NUCLEOTIDE SEQUENCE</scope>
    <source>
        <strain evidence="3">CBS 115976</strain>
    </source>
</reference>
<dbReference type="EMBL" id="MU004239">
    <property type="protein sequence ID" value="KAF2666137.1"/>
    <property type="molecule type" value="Genomic_DNA"/>
</dbReference>
<dbReference type="GO" id="GO:0016807">
    <property type="term" value="F:cysteine-type carboxypeptidase activity"/>
    <property type="evidence" value="ECO:0007669"/>
    <property type="project" value="TreeGrafter"/>
</dbReference>
<evidence type="ECO:0000313" key="4">
    <source>
        <dbReference type="Proteomes" id="UP000799302"/>
    </source>
</evidence>
<feature type="compositionally biased region" description="Polar residues" evidence="1">
    <location>
        <begin position="656"/>
        <end position="667"/>
    </location>
</feature>
<dbReference type="GO" id="GO:0071944">
    <property type="term" value="C:cell periphery"/>
    <property type="evidence" value="ECO:0007669"/>
    <property type="project" value="TreeGrafter"/>
</dbReference>
<accession>A0A6A6U3W7</accession>
<dbReference type="Pfam" id="PF04424">
    <property type="entry name" value="MINDY_DUB"/>
    <property type="match status" value="1"/>
</dbReference>
<feature type="compositionally biased region" description="Pro residues" evidence="1">
    <location>
        <begin position="814"/>
        <end position="831"/>
    </location>
</feature>
<dbReference type="GO" id="GO:0004843">
    <property type="term" value="F:cysteine-type deubiquitinase activity"/>
    <property type="evidence" value="ECO:0007669"/>
    <property type="project" value="InterPro"/>
</dbReference>
<feature type="compositionally biased region" description="Basic and acidic residues" evidence="1">
    <location>
        <begin position="861"/>
        <end position="871"/>
    </location>
</feature>
<feature type="compositionally biased region" description="Polar residues" evidence="1">
    <location>
        <begin position="1"/>
        <end position="10"/>
    </location>
</feature>
<feature type="region of interest" description="Disordered" evidence="1">
    <location>
        <begin position="1"/>
        <end position="106"/>
    </location>
</feature>
<feature type="domain" description="MINDY deubiquitinase" evidence="2">
    <location>
        <begin position="349"/>
        <end position="641"/>
    </location>
</feature>
<feature type="region of interest" description="Disordered" evidence="1">
    <location>
        <begin position="732"/>
        <end position="871"/>
    </location>
</feature>
<protein>
    <recommendedName>
        <fullName evidence="2">MINDY deubiquitinase domain-containing protein</fullName>
    </recommendedName>
</protein>
<gene>
    <name evidence="3" type="ORF">BT63DRAFT_50625</name>
</gene>
<name>A0A6A6U3W7_9PEZI</name>
<dbReference type="GO" id="GO:0005829">
    <property type="term" value="C:cytosol"/>
    <property type="evidence" value="ECO:0007669"/>
    <property type="project" value="TreeGrafter"/>
</dbReference>
<organism evidence="3 4">
    <name type="scientific">Microthyrium microscopicum</name>
    <dbReference type="NCBI Taxonomy" id="703497"/>
    <lineage>
        <taxon>Eukaryota</taxon>
        <taxon>Fungi</taxon>
        <taxon>Dikarya</taxon>
        <taxon>Ascomycota</taxon>
        <taxon>Pezizomycotina</taxon>
        <taxon>Dothideomycetes</taxon>
        <taxon>Dothideomycetes incertae sedis</taxon>
        <taxon>Microthyriales</taxon>
        <taxon>Microthyriaceae</taxon>
        <taxon>Microthyrium</taxon>
    </lineage>
</organism>
<keyword evidence="4" id="KW-1185">Reference proteome</keyword>
<evidence type="ECO:0000259" key="2">
    <source>
        <dbReference type="Pfam" id="PF04424"/>
    </source>
</evidence>
<feature type="compositionally biased region" description="Low complexity" evidence="1">
    <location>
        <begin position="684"/>
        <end position="693"/>
    </location>
</feature>
<feature type="compositionally biased region" description="Basic and acidic residues" evidence="1">
    <location>
        <begin position="294"/>
        <end position="315"/>
    </location>
</feature>
<dbReference type="GO" id="GO:0071108">
    <property type="term" value="P:protein K48-linked deubiquitination"/>
    <property type="evidence" value="ECO:0007669"/>
    <property type="project" value="TreeGrafter"/>
</dbReference>
<dbReference type="GO" id="GO:1990380">
    <property type="term" value="F:K48-linked deubiquitinase activity"/>
    <property type="evidence" value="ECO:0007669"/>
    <property type="project" value="InterPro"/>
</dbReference>
<feature type="region of interest" description="Disordered" evidence="1">
    <location>
        <begin position="262"/>
        <end position="346"/>
    </location>
</feature>
<dbReference type="PANTHER" id="PTHR18063">
    <property type="entry name" value="NF-E2 INDUCIBLE PROTEIN"/>
    <property type="match status" value="1"/>
</dbReference>
<feature type="compositionally biased region" description="Pro residues" evidence="1">
    <location>
        <begin position="16"/>
        <end position="25"/>
    </location>
</feature>
<proteinExistence type="predicted"/>
<dbReference type="PANTHER" id="PTHR18063:SF6">
    <property type="entry name" value="UBIQUITIN CARBOXYL-TERMINAL HYDROLASE"/>
    <property type="match status" value="1"/>
</dbReference>